<comment type="caution">
    <text evidence="1">The sequence shown here is derived from an EMBL/GenBank/DDBJ whole genome shotgun (WGS) entry which is preliminary data.</text>
</comment>
<protein>
    <submittedName>
        <fullName evidence="1">Uncharacterized protein</fullName>
    </submittedName>
</protein>
<dbReference type="GO" id="GO:0003676">
    <property type="term" value="F:nucleic acid binding"/>
    <property type="evidence" value="ECO:0007669"/>
    <property type="project" value="InterPro"/>
</dbReference>
<reference evidence="1 2" key="1">
    <citation type="journal article" date="2018" name="Sci. Rep.">
        <title>Comparative analysis of the Pocillopora damicornis genome highlights role of immune system in coral evolution.</title>
        <authorList>
            <person name="Cunning R."/>
            <person name="Bay R.A."/>
            <person name="Gillette P."/>
            <person name="Baker A.C."/>
            <person name="Traylor-Knowles N."/>
        </authorList>
    </citation>
    <scope>NUCLEOTIDE SEQUENCE [LARGE SCALE GENOMIC DNA]</scope>
    <source>
        <strain evidence="1">RSMAS</strain>
        <tissue evidence="1">Whole animal</tissue>
    </source>
</reference>
<proteinExistence type="predicted"/>
<evidence type="ECO:0000313" key="2">
    <source>
        <dbReference type="Proteomes" id="UP000275408"/>
    </source>
</evidence>
<dbReference type="OMA" id="MITCARI"/>
<dbReference type="Proteomes" id="UP000275408">
    <property type="component" value="Unassembled WGS sequence"/>
</dbReference>
<name>A0A3M6U662_POCDA</name>
<accession>A0A3M6U662</accession>
<keyword evidence="2" id="KW-1185">Reference proteome</keyword>
<sequence>MSEFKYRLEDRCTLPCSMVCQNCPEYMYSFETLRETWTRASREEGKHCYERIKYYFSHSFDRHLKEMIFVVAYDLDHNAGIFLDYKGYTFFKEKIDKAAEMTKNLPDVEPVKLSRKTPQIMRVFKTLKDFVIFNDQLRQKNRSIARQRHINGVHTLQRINEVIEQKSPLFLAFNVKFFEQDPTKILQIGYVVFSLESEQDGENYRLFLVKENVPLLNNNTQLESYDVSLFRSAEVARLTDIITKLQENVSHVDFLITHSTSSEDIRSFLKSQGLREEHKEIIDTLTVHSALFPDSRKNNSIEDILMKLEIPCEIRKLQNAGYNAFYIMKIFLSLLKQDYCEYPKL</sequence>
<dbReference type="InterPro" id="IPR036397">
    <property type="entry name" value="RNaseH_sf"/>
</dbReference>
<dbReference type="SUPFAM" id="SSF53098">
    <property type="entry name" value="Ribonuclease H-like"/>
    <property type="match status" value="1"/>
</dbReference>
<evidence type="ECO:0000313" key="1">
    <source>
        <dbReference type="EMBL" id="RMX49097.1"/>
    </source>
</evidence>
<dbReference type="STRING" id="46731.A0A3M6U662"/>
<dbReference type="AlphaFoldDB" id="A0A3M6U662"/>
<dbReference type="OrthoDB" id="5953249at2759"/>
<organism evidence="1 2">
    <name type="scientific">Pocillopora damicornis</name>
    <name type="common">Cauliflower coral</name>
    <name type="synonym">Millepora damicornis</name>
    <dbReference type="NCBI Taxonomy" id="46731"/>
    <lineage>
        <taxon>Eukaryota</taxon>
        <taxon>Metazoa</taxon>
        <taxon>Cnidaria</taxon>
        <taxon>Anthozoa</taxon>
        <taxon>Hexacorallia</taxon>
        <taxon>Scleractinia</taxon>
        <taxon>Astrocoeniina</taxon>
        <taxon>Pocilloporidae</taxon>
        <taxon>Pocillopora</taxon>
    </lineage>
</organism>
<dbReference type="InterPro" id="IPR012337">
    <property type="entry name" value="RNaseH-like_sf"/>
</dbReference>
<dbReference type="Gene3D" id="3.30.420.10">
    <property type="entry name" value="Ribonuclease H-like superfamily/Ribonuclease H"/>
    <property type="match status" value="1"/>
</dbReference>
<gene>
    <name evidence="1" type="ORF">pdam_00003936</name>
</gene>
<dbReference type="EMBL" id="RCHS01002172">
    <property type="protein sequence ID" value="RMX49097.1"/>
    <property type="molecule type" value="Genomic_DNA"/>
</dbReference>